<keyword evidence="6" id="KW-0812">Transmembrane</keyword>
<keyword evidence="5" id="KW-0808">Transferase</keyword>
<keyword evidence="9" id="KW-1133">Transmembrane helix</keyword>
<protein>
    <recommendedName>
        <fullName evidence="13">Alpha-1,3-mannosyl-glycoprotein 2-beta-N-acetylglucosaminyltransferase</fullName>
        <shortName evidence="13">GNT-I</shortName>
        <shortName evidence="13">GlcNAc-T I</shortName>
        <ecNumber evidence="13">2.4.1.101</ecNumber>
    </recommendedName>
    <alternativeName>
        <fullName evidence="13">N-glycosyl-oligosaccharide-glycoprotein N-acetylglucosaminyltransferase I</fullName>
    </alternativeName>
</protein>
<dbReference type="Gene3D" id="3.90.550.10">
    <property type="entry name" value="Spore Coat Polysaccharide Biosynthesis Protein SpsA, Chain A"/>
    <property type="match status" value="1"/>
</dbReference>
<comment type="similarity">
    <text evidence="3 13">Belongs to the glycosyltransferase 13 family.</text>
</comment>
<dbReference type="SUPFAM" id="SSF53448">
    <property type="entry name" value="Nucleotide-diphospho-sugar transferases"/>
    <property type="match status" value="1"/>
</dbReference>
<dbReference type="PANTHER" id="PTHR46396">
    <property type="entry name" value="PROTEIN O-LINKED-MANNOSE BETA-1,2-N-ACETYLGLUCOSAMINYLTRANSFERASE 1"/>
    <property type="match status" value="1"/>
</dbReference>
<evidence type="ECO:0000256" key="1">
    <source>
        <dbReference type="ARBA" id="ARBA00004323"/>
    </source>
</evidence>
<comment type="pathway">
    <text evidence="2 13">Protein modification; protein glycosylation.</text>
</comment>
<dbReference type="InterPro" id="IPR029044">
    <property type="entry name" value="Nucleotide-diphossugar_trans"/>
</dbReference>
<dbReference type="EMBL" id="CAJPEX010004165">
    <property type="protein sequence ID" value="CAG0922834.1"/>
    <property type="molecule type" value="Genomic_DNA"/>
</dbReference>
<keyword evidence="4 13" id="KW-0328">Glycosyltransferase</keyword>
<dbReference type="GO" id="GO:0000139">
    <property type="term" value="C:Golgi membrane"/>
    <property type="evidence" value="ECO:0007669"/>
    <property type="project" value="UniProtKB-SubCell"/>
</dbReference>
<organism evidence="14">
    <name type="scientific">Notodromas monacha</name>
    <dbReference type="NCBI Taxonomy" id="399045"/>
    <lineage>
        <taxon>Eukaryota</taxon>
        <taxon>Metazoa</taxon>
        <taxon>Ecdysozoa</taxon>
        <taxon>Arthropoda</taxon>
        <taxon>Crustacea</taxon>
        <taxon>Oligostraca</taxon>
        <taxon>Ostracoda</taxon>
        <taxon>Podocopa</taxon>
        <taxon>Podocopida</taxon>
        <taxon>Cypridocopina</taxon>
        <taxon>Cypridoidea</taxon>
        <taxon>Cyprididae</taxon>
        <taxon>Notodromas</taxon>
    </lineage>
</organism>
<dbReference type="GO" id="GO:0016266">
    <property type="term" value="P:protein O-linked glycosylation via N-acetyl-galactosamine"/>
    <property type="evidence" value="ECO:0007669"/>
    <property type="project" value="TreeGrafter"/>
</dbReference>
<dbReference type="UniPathway" id="UPA00378"/>
<sequence>RADFAIILEEDLDISPDFFSYFSQLAPLLLEDDSIWCISAWNDNSYEHTSKDPSLLYRVEGMPGLGWMLQRTLYQKELEPRLKKVDYEEVIQELLSRADFVNHTLSPCDENFVPTSAAGEGKTFVAFIKMENEKDFTTWLQVAKCFKIWDLDARGYHKGSWRLHVNGSHVLIVGTPFSPYSKHKPRNLEPIHLEPKGTKR</sequence>
<evidence type="ECO:0000256" key="8">
    <source>
        <dbReference type="ARBA" id="ARBA00022968"/>
    </source>
</evidence>
<proteinExistence type="inferred from homology"/>
<evidence type="ECO:0000256" key="7">
    <source>
        <dbReference type="ARBA" id="ARBA00022723"/>
    </source>
</evidence>
<name>A0A7R9BYM0_9CRUS</name>
<evidence type="ECO:0000256" key="4">
    <source>
        <dbReference type="ARBA" id="ARBA00022676"/>
    </source>
</evidence>
<keyword evidence="11" id="KW-0472">Membrane</keyword>
<keyword evidence="7 13" id="KW-0479">Metal-binding</keyword>
<dbReference type="AlphaFoldDB" id="A0A7R9BYM0"/>
<dbReference type="EC" id="2.4.1.101" evidence="13"/>
<evidence type="ECO:0000256" key="12">
    <source>
        <dbReference type="ARBA" id="ARBA00023211"/>
    </source>
</evidence>
<dbReference type="GO" id="GO:0047223">
    <property type="term" value="F:beta-1,3-galactosyl-O-glycosyl-glycoprotein beta-1,3-N-acetylglucosaminyltransferase activity"/>
    <property type="evidence" value="ECO:0007669"/>
    <property type="project" value="TreeGrafter"/>
</dbReference>
<dbReference type="PANTHER" id="PTHR46396:SF1">
    <property type="entry name" value="PROTEIN O-LINKED-MANNOSE BETA-1,2-N-ACETYLGLUCOSAMINYLTRANSFERASE 1"/>
    <property type="match status" value="1"/>
</dbReference>
<comment type="function">
    <text evidence="13">Initiates complex N-linked carbohydrate formation. Essential for the conversion of high-mannose to hybrid and complex N-glycans.</text>
</comment>
<dbReference type="Proteomes" id="UP000678499">
    <property type="component" value="Unassembled WGS sequence"/>
</dbReference>
<evidence type="ECO:0000256" key="3">
    <source>
        <dbReference type="ARBA" id="ARBA00006492"/>
    </source>
</evidence>
<accession>A0A7R9BYM0</accession>
<evidence type="ECO:0000256" key="10">
    <source>
        <dbReference type="ARBA" id="ARBA00023034"/>
    </source>
</evidence>
<dbReference type="OrthoDB" id="440755at2759"/>
<evidence type="ECO:0000256" key="2">
    <source>
        <dbReference type="ARBA" id="ARBA00004922"/>
    </source>
</evidence>
<evidence type="ECO:0000256" key="13">
    <source>
        <dbReference type="RuleBase" id="RU368119"/>
    </source>
</evidence>
<evidence type="ECO:0000256" key="6">
    <source>
        <dbReference type="ARBA" id="ARBA00022692"/>
    </source>
</evidence>
<dbReference type="Pfam" id="PF03071">
    <property type="entry name" value="GNT-I"/>
    <property type="match status" value="1"/>
</dbReference>
<dbReference type="EMBL" id="OA886202">
    <property type="protein sequence ID" value="CAD7282682.1"/>
    <property type="molecule type" value="Genomic_DNA"/>
</dbReference>
<keyword evidence="8 13" id="KW-0735">Signal-anchor</keyword>
<comment type="cofactor">
    <cofactor evidence="13">
        <name>Mn(2+)</name>
        <dbReference type="ChEBI" id="CHEBI:29035"/>
    </cofactor>
    <text evidence="13">The cofactor is mostly bound to the substrate.</text>
</comment>
<dbReference type="GO" id="GO:0003827">
    <property type="term" value="F:alpha-1,3-mannosylglycoprotein 2-beta-N-acetylglucosaminyltransferase activity"/>
    <property type="evidence" value="ECO:0007669"/>
    <property type="project" value="UniProtKB-UniRule"/>
</dbReference>
<keyword evidence="12 13" id="KW-0464">Manganese</keyword>
<comment type="catalytic activity">
    <reaction evidence="13">
        <text>N(4)-(alpha-D-Man-(1-&gt;3)-[alpha-D-Man-(1-&gt;3)-[alpha-D-Man-(1-&gt;6)]-alpha-D-Man-(1-&gt;6)]-beta-D-Man-(1-&gt;4)-beta-D-GlcNAc-(1-&gt;4)-beta-D-GlcNAc)-L-asparaginyl-[protein] (N-glucan mannose isomer 5A1,2) + UDP-N-acetyl-alpha-D-glucosamine = N(4)-{beta-D-GlcNAc-(1-&gt;2)-alpha-D-Man-(1-&gt;3)-[alpha-D-Man-(1-&gt;3)-[alpha-D-Man-(1-&gt;6)]-alpha-D-Man-(1-&gt;6)]-beta-D-Man-(1-&gt;4)-beta-D-GlcNAc-(1-&gt;4)-beta-D-GlcNAc}-L-asparaginyl-[protein] + UDP + H(+)</text>
        <dbReference type="Rhea" id="RHEA:11456"/>
        <dbReference type="Rhea" id="RHEA-COMP:14367"/>
        <dbReference type="Rhea" id="RHEA-COMP:14368"/>
        <dbReference type="ChEBI" id="CHEBI:15378"/>
        <dbReference type="ChEBI" id="CHEBI:57705"/>
        <dbReference type="ChEBI" id="CHEBI:58223"/>
        <dbReference type="ChEBI" id="CHEBI:59087"/>
        <dbReference type="ChEBI" id="CHEBI:60625"/>
        <dbReference type="EC" id="2.4.1.101"/>
    </reaction>
</comment>
<evidence type="ECO:0000256" key="5">
    <source>
        <dbReference type="ARBA" id="ARBA00022679"/>
    </source>
</evidence>
<comment type="subcellular location">
    <subcellularLocation>
        <location evidence="1 13">Golgi apparatus membrane</location>
        <topology evidence="1 13">Single-pass type II membrane protein</topology>
    </subcellularLocation>
</comment>
<feature type="non-terminal residue" evidence="14">
    <location>
        <position position="1"/>
    </location>
</feature>
<evidence type="ECO:0000256" key="11">
    <source>
        <dbReference type="ARBA" id="ARBA00023136"/>
    </source>
</evidence>
<evidence type="ECO:0000256" key="9">
    <source>
        <dbReference type="ARBA" id="ARBA00022989"/>
    </source>
</evidence>
<gene>
    <name evidence="14" type="ORF">NMOB1V02_LOCUS10303</name>
</gene>
<evidence type="ECO:0000313" key="15">
    <source>
        <dbReference type="Proteomes" id="UP000678499"/>
    </source>
</evidence>
<dbReference type="GO" id="GO:0030145">
    <property type="term" value="F:manganese ion binding"/>
    <property type="evidence" value="ECO:0007669"/>
    <property type="project" value="UniProtKB-UniRule"/>
</dbReference>
<keyword evidence="10 13" id="KW-0333">Golgi apparatus</keyword>
<dbReference type="InterPro" id="IPR004139">
    <property type="entry name" value="Glyco_trans_13"/>
</dbReference>
<keyword evidence="15" id="KW-1185">Reference proteome</keyword>
<reference evidence="14" key="1">
    <citation type="submission" date="2020-11" db="EMBL/GenBank/DDBJ databases">
        <authorList>
            <person name="Tran Van P."/>
        </authorList>
    </citation>
    <scope>NUCLEOTIDE SEQUENCE</scope>
</reference>
<evidence type="ECO:0000313" key="14">
    <source>
        <dbReference type="EMBL" id="CAD7282682.1"/>
    </source>
</evidence>
<dbReference type="InterPro" id="IPR052463">
    <property type="entry name" value="O-linked_mannose_GnT"/>
</dbReference>